<keyword evidence="3" id="KW-1133">Transmembrane helix</keyword>
<reference evidence="6" key="1">
    <citation type="submission" date="2016-08" db="EMBL/GenBank/DDBJ databases">
        <authorList>
            <person name="Varghese N."/>
            <person name="Submissions Spin"/>
        </authorList>
    </citation>
    <scope>NUCLEOTIDE SEQUENCE [LARGE SCALE GENOMIC DNA]</scope>
    <source>
        <strain evidence="6">R-52791</strain>
    </source>
</reference>
<dbReference type="SUPFAM" id="SSF90123">
    <property type="entry name" value="ABC transporter transmembrane region"/>
    <property type="match status" value="1"/>
</dbReference>
<name>A0A1C4H5V0_9BIFI</name>
<dbReference type="Proteomes" id="UP000242610">
    <property type="component" value="Unassembled WGS sequence"/>
</dbReference>
<evidence type="ECO:0000256" key="1">
    <source>
        <dbReference type="ARBA" id="ARBA00004651"/>
    </source>
</evidence>
<sequence>MLFVELAAKPIKKWQNDVQNASMDMTMNVQEATSAMRMLKAYNAVPFEKGKLRNSVSRAFTFGKN</sequence>
<comment type="subcellular location">
    <subcellularLocation>
        <location evidence="1">Cell membrane</location>
        <topology evidence="1">Multi-pass membrane protein</topology>
    </subcellularLocation>
</comment>
<keyword evidence="2" id="KW-0812">Transmembrane</keyword>
<gene>
    <name evidence="5" type="ORF">GA0061077_0972</name>
</gene>
<dbReference type="STRING" id="1505727.GA0061077_0972"/>
<dbReference type="InterPro" id="IPR036640">
    <property type="entry name" value="ABC1_TM_sf"/>
</dbReference>
<dbReference type="GO" id="GO:0005524">
    <property type="term" value="F:ATP binding"/>
    <property type="evidence" value="ECO:0007669"/>
    <property type="project" value="InterPro"/>
</dbReference>
<evidence type="ECO:0000313" key="6">
    <source>
        <dbReference type="Proteomes" id="UP000242610"/>
    </source>
</evidence>
<dbReference type="AlphaFoldDB" id="A0A1C4H5V0"/>
<evidence type="ECO:0000256" key="3">
    <source>
        <dbReference type="ARBA" id="ARBA00022989"/>
    </source>
</evidence>
<organism evidence="5 6">
    <name type="scientific">Bifidobacterium commune</name>
    <dbReference type="NCBI Taxonomy" id="1505727"/>
    <lineage>
        <taxon>Bacteria</taxon>
        <taxon>Bacillati</taxon>
        <taxon>Actinomycetota</taxon>
        <taxon>Actinomycetes</taxon>
        <taxon>Bifidobacteriales</taxon>
        <taxon>Bifidobacteriaceae</taxon>
        <taxon>Bifidobacterium</taxon>
    </lineage>
</organism>
<keyword evidence="6" id="KW-1185">Reference proteome</keyword>
<proteinExistence type="predicted"/>
<dbReference type="EMBL" id="FMBL01000002">
    <property type="protein sequence ID" value="SCC80058.1"/>
    <property type="molecule type" value="Genomic_DNA"/>
</dbReference>
<dbReference type="GO" id="GO:0005886">
    <property type="term" value="C:plasma membrane"/>
    <property type="evidence" value="ECO:0007669"/>
    <property type="project" value="UniProtKB-SubCell"/>
</dbReference>
<evidence type="ECO:0000256" key="4">
    <source>
        <dbReference type="ARBA" id="ARBA00023136"/>
    </source>
</evidence>
<protein>
    <submittedName>
        <fullName evidence="5">Uncharacterized protein</fullName>
    </submittedName>
</protein>
<evidence type="ECO:0000256" key="2">
    <source>
        <dbReference type="ARBA" id="ARBA00022692"/>
    </source>
</evidence>
<evidence type="ECO:0000313" key="5">
    <source>
        <dbReference type="EMBL" id="SCC80058.1"/>
    </source>
</evidence>
<accession>A0A1C4H5V0</accession>
<dbReference type="RefSeq" id="WP_091847816.1">
    <property type="nucleotide sequence ID" value="NZ_FMBL01000002.1"/>
</dbReference>
<keyword evidence="4" id="KW-0472">Membrane</keyword>